<dbReference type="GO" id="GO:0071555">
    <property type="term" value="P:cell wall organization"/>
    <property type="evidence" value="ECO:0007669"/>
    <property type="project" value="TreeGrafter"/>
</dbReference>
<dbReference type="AlphaFoldDB" id="A0A1M7ZDT7"/>
<feature type="domain" description="Penicillin-binding protein dimerisation" evidence="6">
    <location>
        <begin position="69"/>
        <end position="181"/>
    </location>
</feature>
<feature type="domain" description="Penicillin-binding protein transpeptidase" evidence="5">
    <location>
        <begin position="244"/>
        <end position="541"/>
    </location>
</feature>
<keyword evidence="8" id="KW-1185">Reference proteome</keyword>
<evidence type="ECO:0000256" key="3">
    <source>
        <dbReference type="ARBA" id="ARBA00023136"/>
    </source>
</evidence>
<keyword evidence="4" id="KW-0812">Transmembrane</keyword>
<dbReference type="PANTHER" id="PTHR30627">
    <property type="entry name" value="PEPTIDOGLYCAN D,D-TRANSPEPTIDASE"/>
    <property type="match status" value="1"/>
</dbReference>
<evidence type="ECO:0000313" key="7">
    <source>
        <dbReference type="EMBL" id="SHO63034.1"/>
    </source>
</evidence>
<dbReference type="Gene3D" id="3.40.710.10">
    <property type="entry name" value="DD-peptidase/beta-lactamase superfamily"/>
    <property type="match status" value="1"/>
</dbReference>
<dbReference type="GO" id="GO:0051301">
    <property type="term" value="P:cell division"/>
    <property type="evidence" value="ECO:0007669"/>
    <property type="project" value="UniProtKB-KW"/>
</dbReference>
<evidence type="ECO:0000259" key="6">
    <source>
        <dbReference type="Pfam" id="PF03717"/>
    </source>
</evidence>
<dbReference type="SUPFAM" id="SSF56519">
    <property type="entry name" value="Penicillin binding protein dimerisation domain"/>
    <property type="match status" value="1"/>
</dbReference>
<dbReference type="InterPro" id="IPR005311">
    <property type="entry name" value="PBP_dimer"/>
</dbReference>
<evidence type="ECO:0000256" key="1">
    <source>
        <dbReference type="ARBA" id="ARBA00004370"/>
    </source>
</evidence>
<keyword evidence="2" id="KW-0121">Carboxypeptidase</keyword>
<evidence type="ECO:0000313" key="8">
    <source>
        <dbReference type="Proteomes" id="UP000186406"/>
    </source>
</evidence>
<keyword evidence="3 4" id="KW-0472">Membrane</keyword>
<organism evidence="7 8">
    <name type="scientific">Pseudoxanthobacter soli DSM 19599</name>
    <dbReference type="NCBI Taxonomy" id="1123029"/>
    <lineage>
        <taxon>Bacteria</taxon>
        <taxon>Pseudomonadati</taxon>
        <taxon>Pseudomonadota</taxon>
        <taxon>Alphaproteobacteria</taxon>
        <taxon>Hyphomicrobiales</taxon>
        <taxon>Segnochrobactraceae</taxon>
        <taxon>Pseudoxanthobacter</taxon>
    </lineage>
</organism>
<dbReference type="STRING" id="1123029.SAMN02745172_01249"/>
<dbReference type="EMBL" id="FRXO01000002">
    <property type="protein sequence ID" value="SHO63034.1"/>
    <property type="molecule type" value="Genomic_DNA"/>
</dbReference>
<dbReference type="GO" id="GO:0008658">
    <property type="term" value="F:penicillin binding"/>
    <property type="evidence" value="ECO:0007669"/>
    <property type="project" value="InterPro"/>
</dbReference>
<dbReference type="SUPFAM" id="SSF56601">
    <property type="entry name" value="beta-lactamase/transpeptidase-like"/>
    <property type="match status" value="1"/>
</dbReference>
<keyword evidence="4" id="KW-1133">Transmembrane helix</keyword>
<accession>A0A1M7ZDT7</accession>
<keyword evidence="7" id="KW-0131">Cell cycle</keyword>
<comment type="subcellular location">
    <subcellularLocation>
        <location evidence="1">Membrane</location>
    </subcellularLocation>
</comment>
<dbReference type="InterPro" id="IPR001460">
    <property type="entry name" value="PCN-bd_Tpept"/>
</dbReference>
<dbReference type="RefSeq" id="WP_073626633.1">
    <property type="nucleotide sequence ID" value="NZ_FRXO01000002.1"/>
</dbReference>
<keyword evidence="2" id="KW-0378">Hydrolase</keyword>
<dbReference type="InterPro" id="IPR012338">
    <property type="entry name" value="Beta-lactam/transpept-like"/>
</dbReference>
<evidence type="ECO:0000259" key="5">
    <source>
        <dbReference type="Pfam" id="PF00905"/>
    </source>
</evidence>
<feature type="transmembrane region" description="Helical" evidence="4">
    <location>
        <begin position="29"/>
        <end position="48"/>
    </location>
</feature>
<proteinExistence type="predicted"/>
<name>A0A1M7ZDT7_9HYPH</name>
<gene>
    <name evidence="7" type="ORF">SAMN02745172_01249</name>
</gene>
<keyword evidence="2" id="KW-0645">Protease</keyword>
<protein>
    <submittedName>
        <fullName evidence="7">Cell division protein FtsI (Penicillin-binding protein 3)</fullName>
    </submittedName>
</protein>
<dbReference type="Pfam" id="PF00905">
    <property type="entry name" value="Transpeptidase"/>
    <property type="match status" value="1"/>
</dbReference>
<dbReference type="InterPro" id="IPR036138">
    <property type="entry name" value="PBP_dimer_sf"/>
</dbReference>
<evidence type="ECO:0000256" key="2">
    <source>
        <dbReference type="ARBA" id="ARBA00022645"/>
    </source>
</evidence>
<sequence length="583" mass="62515">MSLTMTSGAMLPNIRRLGKTAQDSTRGRIGLAMLGFSLLFVVFVGRLGQLALAPDHAATAWRSAQDAVAAARPDIVDRNGEILATDIRSVSLFAEPRKVLDADEASELLSSVLPELGDASTRNRLASKAGFIWLKRELSPARQRQIYDLGIPGIGFLQENRRFYPGGNVAAHILGGVNVDNQGIAGLEKEVDGQGLADLHALGFAQTRNLEPVKTSIDLRIQHAVRDELVQAVERYRAEAAIGIVLDVETGEVIAMSSVPDFDSNDPVEALEKNKMNRATAGVYELGSVFKTFTIAAAFDVGKISVNSVFDASVPLRIGRFAIHDFHGKHRPLTVPEIFIYSSNIGTGRIALSIGGGAMKEYFGRFGFLQKLKTDLPEVGAPIVPRSWKDITVATTAFGHGISVSPMQAASAGAALMNGGRYIPPTFFPRTKEEADKIAVRIVQPHTSDMMRYLFRLNAEKGSGRRANIPGFDVGGKTGTAEKVIGGRYSKDQNVNSFMAAFPMDHPRYLLLATIDDPRPETPGAGRSSGANAVPLAANILRRIMPMLGIQPGVDMPAEQILASGPMTQAGAMAGMKTLAGND</sequence>
<dbReference type="PANTHER" id="PTHR30627:SF1">
    <property type="entry name" value="PEPTIDOGLYCAN D,D-TRANSPEPTIDASE FTSI"/>
    <property type="match status" value="1"/>
</dbReference>
<dbReference type="Pfam" id="PF03717">
    <property type="entry name" value="PBP_dimer"/>
    <property type="match status" value="1"/>
</dbReference>
<dbReference type="InterPro" id="IPR050515">
    <property type="entry name" value="Beta-lactam/transpept"/>
</dbReference>
<keyword evidence="7" id="KW-0132">Cell division</keyword>
<dbReference type="Proteomes" id="UP000186406">
    <property type="component" value="Unassembled WGS sequence"/>
</dbReference>
<dbReference type="Gene3D" id="3.90.1310.10">
    <property type="entry name" value="Penicillin-binding protein 2a (Domain 2)"/>
    <property type="match status" value="1"/>
</dbReference>
<reference evidence="7 8" key="1">
    <citation type="submission" date="2016-12" db="EMBL/GenBank/DDBJ databases">
        <authorList>
            <person name="Song W.-J."/>
            <person name="Kurnit D.M."/>
        </authorList>
    </citation>
    <scope>NUCLEOTIDE SEQUENCE [LARGE SCALE GENOMIC DNA]</scope>
    <source>
        <strain evidence="7 8">DSM 19599</strain>
    </source>
</reference>
<dbReference type="Gene3D" id="3.30.450.330">
    <property type="match status" value="1"/>
</dbReference>
<dbReference type="GO" id="GO:0004180">
    <property type="term" value="F:carboxypeptidase activity"/>
    <property type="evidence" value="ECO:0007669"/>
    <property type="project" value="UniProtKB-KW"/>
</dbReference>
<evidence type="ECO:0000256" key="4">
    <source>
        <dbReference type="SAM" id="Phobius"/>
    </source>
</evidence>
<dbReference type="GO" id="GO:0005886">
    <property type="term" value="C:plasma membrane"/>
    <property type="evidence" value="ECO:0007669"/>
    <property type="project" value="TreeGrafter"/>
</dbReference>